<evidence type="ECO:0000256" key="3">
    <source>
        <dbReference type="ARBA" id="ARBA00022516"/>
    </source>
</evidence>
<dbReference type="EMBL" id="JAKKPZ010000204">
    <property type="protein sequence ID" value="KAI1698785.1"/>
    <property type="molecule type" value="Genomic_DNA"/>
</dbReference>
<dbReference type="PANTHER" id="PTHR43981">
    <property type="entry name" value="ENOYL-[ACYL-CARRIER-PROTEIN] REDUCTASE, MITOCHONDRIAL"/>
    <property type="match status" value="1"/>
</dbReference>
<evidence type="ECO:0000256" key="7">
    <source>
        <dbReference type="ARBA" id="ARBA00023002"/>
    </source>
</evidence>
<dbReference type="EC" id="1.3.1.104" evidence="11"/>
<keyword evidence="10" id="KW-0275">Fatty acid biosynthesis</keyword>
<feature type="domain" description="Enoyl reductase (ER)" evidence="15">
    <location>
        <begin position="14"/>
        <end position="328"/>
    </location>
</feature>
<dbReference type="FunFam" id="3.90.180.10:FF:000010">
    <property type="entry name" value="Enoyl-[acyl-carrier-protein] reductase, mitochondrial"/>
    <property type="match status" value="1"/>
</dbReference>
<dbReference type="SMART" id="SM00829">
    <property type="entry name" value="PKS_ER"/>
    <property type="match status" value="1"/>
</dbReference>
<keyword evidence="5" id="KW-0521">NADP</keyword>
<keyword evidence="8" id="KW-0443">Lipid metabolism</keyword>
<dbReference type="SUPFAM" id="SSF51735">
    <property type="entry name" value="NAD(P)-binding Rossmann-fold domains"/>
    <property type="match status" value="1"/>
</dbReference>
<evidence type="ECO:0000256" key="6">
    <source>
        <dbReference type="ARBA" id="ARBA00022946"/>
    </source>
</evidence>
<evidence type="ECO:0000256" key="5">
    <source>
        <dbReference type="ARBA" id="ARBA00022857"/>
    </source>
</evidence>
<keyword evidence="4" id="KW-0276">Fatty acid metabolism</keyword>
<evidence type="ECO:0000256" key="12">
    <source>
        <dbReference type="ARBA" id="ARBA00041058"/>
    </source>
</evidence>
<evidence type="ECO:0000256" key="14">
    <source>
        <dbReference type="ARBA" id="ARBA00048843"/>
    </source>
</evidence>
<dbReference type="Proteomes" id="UP001201812">
    <property type="component" value="Unassembled WGS sequence"/>
</dbReference>
<accession>A0AAD4MKX4</accession>
<keyword evidence="9" id="KW-0496">Mitochondrion</keyword>
<evidence type="ECO:0000256" key="11">
    <source>
        <dbReference type="ARBA" id="ARBA00038963"/>
    </source>
</evidence>
<sequence>MSVTVKKLVYKENGDPEKVIQLEESKLSTESLGNYEVLVRWLAAPINPSDLGQVKGTYAVKPPFPAIGGNEGCGEVEKVGSKVTTLKPGDWVIPGASGLGTWCTYGIYDADKLTPIHKSFSKLSAATILVNPPTAYRLLKDIAELKPGDVVVQNGANSACGRYIIQFGRLWGYKTVNVIRDRPGVKDVKEELKTLGADEVYTEEEFSKLAPNLKGVRLAIDCVGGEKTMLLLPALENEGTLVVYGAMSSQPAQIDPRSLIFKDIHVRGFWLTKWYAENPKGRAQMFTEIGKLLSEGNLKDPPFTEHKIEDFAEAIRASHSSSNSKQIFVF</sequence>
<dbReference type="InterPro" id="IPR020843">
    <property type="entry name" value="ER"/>
</dbReference>
<dbReference type="InterPro" id="IPR051034">
    <property type="entry name" value="Mito_Enoyl-ACP_Reductase"/>
</dbReference>
<keyword evidence="17" id="KW-1185">Reference proteome</keyword>
<dbReference type="InterPro" id="IPR013154">
    <property type="entry name" value="ADH-like_N"/>
</dbReference>
<reference evidence="16" key="1">
    <citation type="submission" date="2022-01" db="EMBL/GenBank/DDBJ databases">
        <title>Genome Sequence Resource for Two Populations of Ditylenchus destructor, the Migratory Endoparasitic Phytonematode.</title>
        <authorList>
            <person name="Zhang H."/>
            <person name="Lin R."/>
            <person name="Xie B."/>
        </authorList>
    </citation>
    <scope>NUCLEOTIDE SEQUENCE</scope>
    <source>
        <strain evidence="16">BazhouSP</strain>
    </source>
</reference>
<keyword evidence="3" id="KW-0444">Lipid biosynthesis</keyword>
<evidence type="ECO:0000256" key="10">
    <source>
        <dbReference type="ARBA" id="ARBA00023160"/>
    </source>
</evidence>
<gene>
    <name evidence="16" type="ORF">DdX_17698</name>
</gene>
<evidence type="ECO:0000256" key="13">
    <source>
        <dbReference type="ARBA" id="ARBA00042123"/>
    </source>
</evidence>
<comment type="catalytic activity">
    <reaction evidence="14">
        <text>a 2,3-saturated acyl-[ACP] + NADP(+) = a (2E)-enoyl-[ACP] + NADPH + H(+)</text>
        <dbReference type="Rhea" id="RHEA:22564"/>
        <dbReference type="Rhea" id="RHEA-COMP:9925"/>
        <dbReference type="Rhea" id="RHEA-COMP:9926"/>
        <dbReference type="ChEBI" id="CHEBI:15378"/>
        <dbReference type="ChEBI" id="CHEBI:57783"/>
        <dbReference type="ChEBI" id="CHEBI:58349"/>
        <dbReference type="ChEBI" id="CHEBI:78784"/>
        <dbReference type="ChEBI" id="CHEBI:78785"/>
        <dbReference type="EC" id="1.3.1.104"/>
    </reaction>
</comment>
<evidence type="ECO:0000259" key="15">
    <source>
        <dbReference type="SMART" id="SM00829"/>
    </source>
</evidence>
<evidence type="ECO:0000256" key="9">
    <source>
        <dbReference type="ARBA" id="ARBA00023128"/>
    </source>
</evidence>
<dbReference type="PANTHER" id="PTHR43981:SF2">
    <property type="entry name" value="ENOYL-[ACYL-CARRIER-PROTEIN] REDUCTASE, MITOCHONDRIAL"/>
    <property type="match status" value="1"/>
</dbReference>
<dbReference type="SUPFAM" id="SSF50129">
    <property type="entry name" value="GroES-like"/>
    <property type="match status" value="1"/>
</dbReference>
<evidence type="ECO:0000256" key="8">
    <source>
        <dbReference type="ARBA" id="ARBA00023098"/>
    </source>
</evidence>
<comment type="caution">
    <text evidence="16">The sequence shown here is derived from an EMBL/GenBank/DDBJ whole genome shotgun (WGS) entry which is preliminary data.</text>
</comment>
<dbReference type="Pfam" id="PF00107">
    <property type="entry name" value="ADH_zinc_N"/>
    <property type="match status" value="1"/>
</dbReference>
<evidence type="ECO:0000256" key="4">
    <source>
        <dbReference type="ARBA" id="ARBA00022832"/>
    </source>
</evidence>
<protein>
    <recommendedName>
        <fullName evidence="12">Enoyl-[acyl-carrier-protein] reductase, mitochondrial</fullName>
        <ecNumber evidence="11">1.3.1.104</ecNumber>
    </recommendedName>
    <alternativeName>
        <fullName evidence="13">2-enoyl thioester reductase</fullName>
    </alternativeName>
</protein>
<dbReference type="Gene3D" id="3.40.50.720">
    <property type="entry name" value="NAD(P)-binding Rossmann-like Domain"/>
    <property type="match status" value="1"/>
</dbReference>
<evidence type="ECO:0000313" key="17">
    <source>
        <dbReference type="Proteomes" id="UP001201812"/>
    </source>
</evidence>
<organism evidence="16 17">
    <name type="scientific">Ditylenchus destructor</name>
    <dbReference type="NCBI Taxonomy" id="166010"/>
    <lineage>
        <taxon>Eukaryota</taxon>
        <taxon>Metazoa</taxon>
        <taxon>Ecdysozoa</taxon>
        <taxon>Nematoda</taxon>
        <taxon>Chromadorea</taxon>
        <taxon>Rhabditida</taxon>
        <taxon>Tylenchina</taxon>
        <taxon>Tylenchomorpha</taxon>
        <taxon>Sphaerularioidea</taxon>
        <taxon>Anguinidae</taxon>
        <taxon>Anguininae</taxon>
        <taxon>Ditylenchus</taxon>
    </lineage>
</organism>
<dbReference type="CDD" id="cd08290">
    <property type="entry name" value="ETR"/>
    <property type="match status" value="1"/>
</dbReference>
<dbReference type="GO" id="GO:0005739">
    <property type="term" value="C:mitochondrion"/>
    <property type="evidence" value="ECO:0007669"/>
    <property type="project" value="UniProtKB-SubCell"/>
</dbReference>
<keyword evidence="7" id="KW-0560">Oxidoreductase</keyword>
<dbReference type="GO" id="GO:0006633">
    <property type="term" value="P:fatty acid biosynthetic process"/>
    <property type="evidence" value="ECO:0007669"/>
    <property type="project" value="UniProtKB-KW"/>
</dbReference>
<keyword evidence="6" id="KW-0809">Transit peptide</keyword>
<evidence type="ECO:0000256" key="2">
    <source>
        <dbReference type="ARBA" id="ARBA00010371"/>
    </source>
</evidence>
<dbReference type="Gene3D" id="3.90.180.10">
    <property type="entry name" value="Medium-chain alcohol dehydrogenases, catalytic domain"/>
    <property type="match status" value="1"/>
</dbReference>
<dbReference type="GO" id="GO:0141148">
    <property type="term" value="F:enoyl-[acyl-carrier-protein] reductase (NADPH) activity"/>
    <property type="evidence" value="ECO:0007669"/>
    <property type="project" value="UniProtKB-EC"/>
</dbReference>
<dbReference type="InterPro" id="IPR011032">
    <property type="entry name" value="GroES-like_sf"/>
</dbReference>
<dbReference type="InterPro" id="IPR013149">
    <property type="entry name" value="ADH-like_C"/>
</dbReference>
<comment type="subcellular location">
    <subcellularLocation>
        <location evidence="1">Mitochondrion</location>
    </subcellularLocation>
</comment>
<evidence type="ECO:0000256" key="1">
    <source>
        <dbReference type="ARBA" id="ARBA00004173"/>
    </source>
</evidence>
<evidence type="ECO:0000313" key="16">
    <source>
        <dbReference type="EMBL" id="KAI1698785.1"/>
    </source>
</evidence>
<name>A0AAD4MKX4_9BILA</name>
<dbReference type="Pfam" id="PF08240">
    <property type="entry name" value="ADH_N"/>
    <property type="match status" value="1"/>
</dbReference>
<dbReference type="AlphaFoldDB" id="A0AAD4MKX4"/>
<dbReference type="InterPro" id="IPR036291">
    <property type="entry name" value="NAD(P)-bd_dom_sf"/>
</dbReference>
<proteinExistence type="inferred from homology"/>
<comment type="similarity">
    <text evidence="2">Belongs to the zinc-containing alcohol dehydrogenase family. Quinone oxidoreductase subfamily.</text>
</comment>